<feature type="chain" id="PRO_5001574124" description="Hexosyltransferase" evidence="1">
    <location>
        <begin position="33"/>
        <end position="79"/>
    </location>
</feature>
<proteinExistence type="predicted"/>
<protein>
    <recommendedName>
        <fullName evidence="3">Hexosyltransferase</fullName>
    </recommendedName>
</protein>
<accession>A0A059BBB7</accession>
<dbReference type="Gramene" id="KCW63512">
    <property type="protein sequence ID" value="KCW63512"/>
    <property type="gene ID" value="EUGRSUZ_G01143"/>
</dbReference>
<name>A0A059BBB7_EUCGR</name>
<feature type="signal peptide" evidence="1">
    <location>
        <begin position="1"/>
        <end position="32"/>
    </location>
</feature>
<dbReference type="AlphaFoldDB" id="A0A059BBB7"/>
<dbReference type="InParanoid" id="A0A059BBB7"/>
<gene>
    <name evidence="2" type="ORF">EUGRSUZ_G01143</name>
</gene>
<reference evidence="2" key="1">
    <citation type="submission" date="2013-07" db="EMBL/GenBank/DDBJ databases">
        <title>The genome of Eucalyptus grandis.</title>
        <authorList>
            <person name="Schmutz J."/>
            <person name="Hayes R."/>
            <person name="Myburg A."/>
            <person name="Tuskan G."/>
            <person name="Grattapaglia D."/>
            <person name="Rokhsar D.S."/>
        </authorList>
    </citation>
    <scope>NUCLEOTIDE SEQUENCE</scope>
    <source>
        <tissue evidence="2">Leaf extractions</tissue>
    </source>
</reference>
<organism evidence="2">
    <name type="scientific">Eucalyptus grandis</name>
    <name type="common">Flooded gum</name>
    <dbReference type="NCBI Taxonomy" id="71139"/>
    <lineage>
        <taxon>Eukaryota</taxon>
        <taxon>Viridiplantae</taxon>
        <taxon>Streptophyta</taxon>
        <taxon>Embryophyta</taxon>
        <taxon>Tracheophyta</taxon>
        <taxon>Spermatophyta</taxon>
        <taxon>Magnoliopsida</taxon>
        <taxon>eudicotyledons</taxon>
        <taxon>Gunneridae</taxon>
        <taxon>Pentapetalae</taxon>
        <taxon>rosids</taxon>
        <taxon>malvids</taxon>
        <taxon>Myrtales</taxon>
        <taxon>Myrtaceae</taxon>
        <taxon>Myrtoideae</taxon>
        <taxon>Eucalypteae</taxon>
        <taxon>Eucalyptus</taxon>
    </lineage>
</organism>
<sequence>MKKSQRWDKQHRRMHLMVFVIFLLYFSCFVWSSLLAENSPRDNDDNDNISHPKIITISNVCVVISPKRMYHLGIWLINY</sequence>
<evidence type="ECO:0000313" key="2">
    <source>
        <dbReference type="EMBL" id="KCW63512.1"/>
    </source>
</evidence>
<dbReference type="EMBL" id="KK198759">
    <property type="protein sequence ID" value="KCW63512.1"/>
    <property type="molecule type" value="Genomic_DNA"/>
</dbReference>
<keyword evidence="1" id="KW-0732">Signal</keyword>
<evidence type="ECO:0000256" key="1">
    <source>
        <dbReference type="SAM" id="SignalP"/>
    </source>
</evidence>
<evidence type="ECO:0008006" key="3">
    <source>
        <dbReference type="Google" id="ProtNLM"/>
    </source>
</evidence>